<accession>A0ABN2E4Y9</accession>
<keyword evidence="3" id="KW-1185">Reference proteome</keyword>
<name>A0ABN2E4Y9_9ACTN</name>
<reference evidence="2 3" key="1">
    <citation type="journal article" date="2019" name="Int. J. Syst. Evol. Microbiol.">
        <title>The Global Catalogue of Microorganisms (GCM) 10K type strain sequencing project: providing services to taxonomists for standard genome sequencing and annotation.</title>
        <authorList>
            <consortium name="The Broad Institute Genomics Platform"/>
            <consortium name="The Broad Institute Genome Sequencing Center for Infectious Disease"/>
            <person name="Wu L."/>
            <person name="Ma J."/>
        </authorList>
    </citation>
    <scope>NUCLEOTIDE SEQUENCE [LARGE SCALE GENOMIC DNA]</scope>
    <source>
        <strain evidence="2 3">JCM 14304</strain>
    </source>
</reference>
<dbReference type="Proteomes" id="UP001500190">
    <property type="component" value="Unassembled WGS sequence"/>
</dbReference>
<comment type="caution">
    <text evidence="2">The sequence shown here is derived from an EMBL/GenBank/DDBJ whole genome shotgun (WGS) entry which is preliminary data.</text>
</comment>
<feature type="region of interest" description="Disordered" evidence="1">
    <location>
        <begin position="29"/>
        <end position="51"/>
    </location>
</feature>
<organism evidence="2 3">
    <name type="scientific">Kribbella karoonensis</name>
    <dbReference type="NCBI Taxonomy" id="324851"/>
    <lineage>
        <taxon>Bacteria</taxon>
        <taxon>Bacillati</taxon>
        <taxon>Actinomycetota</taxon>
        <taxon>Actinomycetes</taxon>
        <taxon>Propionibacteriales</taxon>
        <taxon>Kribbellaceae</taxon>
        <taxon>Kribbella</taxon>
    </lineage>
</organism>
<dbReference type="EMBL" id="BAAAND010000007">
    <property type="protein sequence ID" value="GAA1593532.1"/>
    <property type="molecule type" value="Genomic_DNA"/>
</dbReference>
<protein>
    <submittedName>
        <fullName evidence="2">Uncharacterized protein</fullName>
    </submittedName>
</protein>
<proteinExistence type="predicted"/>
<sequence length="51" mass="5452">MLGPARLLLPLPMLRTLALTTPPAALRPLSRPRRLLGGRQGLHHPGCPGPL</sequence>
<evidence type="ECO:0000313" key="2">
    <source>
        <dbReference type="EMBL" id="GAA1593532.1"/>
    </source>
</evidence>
<evidence type="ECO:0000313" key="3">
    <source>
        <dbReference type="Proteomes" id="UP001500190"/>
    </source>
</evidence>
<gene>
    <name evidence="2" type="ORF">GCM10009742_45360</name>
</gene>
<evidence type="ECO:0000256" key="1">
    <source>
        <dbReference type="SAM" id="MobiDB-lite"/>
    </source>
</evidence>